<dbReference type="Proteomes" id="UP000195273">
    <property type="component" value="Chromosome"/>
</dbReference>
<reference evidence="4 5" key="1">
    <citation type="submission" date="2017-05" db="EMBL/GenBank/DDBJ databases">
        <title>Genome Sequence of Loktanella vestfoldensis Strain SMR4r Isolated from a Culture of the Diatom Skeletonema marinoi.</title>
        <authorList>
            <person name="Topel M."/>
            <person name="Pinder M.I.M."/>
            <person name="Johansson O.N."/>
            <person name="Kourtchenko O."/>
            <person name="Godhe A."/>
            <person name="Clarke A.K."/>
        </authorList>
    </citation>
    <scope>NUCLEOTIDE SEQUENCE [LARGE SCALE GENOMIC DNA]</scope>
    <source>
        <strain evidence="4 5">SMR4r</strain>
    </source>
</reference>
<gene>
    <name evidence="4" type="ORF">LOKVESSMR4R_03038</name>
</gene>
<feature type="compositionally biased region" description="Polar residues" evidence="1">
    <location>
        <begin position="177"/>
        <end position="193"/>
    </location>
</feature>
<evidence type="ECO:0000259" key="3">
    <source>
        <dbReference type="Pfam" id="PF05239"/>
    </source>
</evidence>
<dbReference type="PANTHER" id="PTHR36505:SF1">
    <property type="entry name" value="BLR1072 PROTEIN"/>
    <property type="match status" value="1"/>
</dbReference>
<dbReference type="OrthoDB" id="7876889at2"/>
<dbReference type="RefSeq" id="WP_087210116.1">
    <property type="nucleotide sequence ID" value="NZ_CP021431.1"/>
</dbReference>
<evidence type="ECO:0000256" key="2">
    <source>
        <dbReference type="SAM" id="SignalP"/>
    </source>
</evidence>
<sequence>MKRILATTALVALTAVPAFAQTTTTQATDDTMMSQNDTMGGMFNMNGMQLSADEMIGRTVYASNVDGAGTGDAVITGDGTAADGTMSADGTAGLDGPADDWENIGSVNDVLFDANGEIAAVVLDIGGFLGIGAREISLTLDELTLINDTSDEAAFFVVYNGAPSELERRPEMDRDSMTQQGQSFQTTGRNTVVTDDAGMRDTTGTAADDARVPMAPTSAQDTAPATGANNLVQEGAQAPLVAQETTTTAPATSTMSMDEPDYLTEADRAALTAEDLIGADVHDMNNEDIGDIEDIVLTAQGEVGSVIIDVGGFLGIGARTVALAFDDLQISRDEGGLTSSYNVWVNLTEEQLESMPEWTGER</sequence>
<dbReference type="KEGG" id="lvs:LOKVESSMR4R_03038"/>
<dbReference type="Gene3D" id="2.30.30.240">
    <property type="entry name" value="PRC-barrel domain"/>
    <property type="match status" value="2"/>
</dbReference>
<dbReference type="Pfam" id="PF05239">
    <property type="entry name" value="PRC"/>
    <property type="match status" value="2"/>
</dbReference>
<dbReference type="PANTHER" id="PTHR36505">
    <property type="entry name" value="BLR1072 PROTEIN"/>
    <property type="match status" value="1"/>
</dbReference>
<feature type="domain" description="PRC-barrel" evidence="3">
    <location>
        <begin position="102"/>
        <end position="140"/>
    </location>
</feature>
<feature type="signal peptide" evidence="2">
    <location>
        <begin position="1"/>
        <end position="20"/>
    </location>
</feature>
<dbReference type="InterPro" id="IPR011033">
    <property type="entry name" value="PRC_barrel-like_sf"/>
</dbReference>
<feature type="region of interest" description="Disordered" evidence="1">
    <location>
        <begin position="167"/>
        <end position="225"/>
    </location>
</feature>
<keyword evidence="2" id="KW-0732">Signal</keyword>
<evidence type="ECO:0000313" key="4">
    <source>
        <dbReference type="EMBL" id="ARU02325.1"/>
    </source>
</evidence>
<name>A0A1Y0EFE1_9RHOB</name>
<feature type="compositionally biased region" description="Basic and acidic residues" evidence="1">
    <location>
        <begin position="167"/>
        <end position="176"/>
    </location>
</feature>
<proteinExistence type="predicted"/>
<accession>A0A1Y0EFE1</accession>
<dbReference type="SUPFAM" id="SSF50346">
    <property type="entry name" value="PRC-barrel domain"/>
    <property type="match status" value="2"/>
</dbReference>
<feature type="chain" id="PRO_5013254047" evidence="2">
    <location>
        <begin position="21"/>
        <end position="362"/>
    </location>
</feature>
<evidence type="ECO:0000256" key="1">
    <source>
        <dbReference type="SAM" id="MobiDB-lite"/>
    </source>
</evidence>
<feature type="domain" description="PRC-barrel" evidence="3">
    <location>
        <begin position="273"/>
        <end position="330"/>
    </location>
</feature>
<dbReference type="AlphaFoldDB" id="A0A1Y0EFE1"/>
<dbReference type="EMBL" id="CP021431">
    <property type="protein sequence ID" value="ARU02325.1"/>
    <property type="molecule type" value="Genomic_DNA"/>
</dbReference>
<keyword evidence="5" id="KW-1185">Reference proteome</keyword>
<protein>
    <submittedName>
        <fullName evidence="4">PRC-barrel domain protein</fullName>
    </submittedName>
</protein>
<organism evidence="4 5">
    <name type="scientific">Yoonia vestfoldensis</name>
    <dbReference type="NCBI Taxonomy" id="245188"/>
    <lineage>
        <taxon>Bacteria</taxon>
        <taxon>Pseudomonadati</taxon>
        <taxon>Pseudomonadota</taxon>
        <taxon>Alphaproteobacteria</taxon>
        <taxon>Rhodobacterales</taxon>
        <taxon>Paracoccaceae</taxon>
        <taxon>Yoonia</taxon>
    </lineage>
</organism>
<evidence type="ECO:0000313" key="5">
    <source>
        <dbReference type="Proteomes" id="UP000195273"/>
    </source>
</evidence>
<dbReference type="InterPro" id="IPR027275">
    <property type="entry name" value="PRC-brl_dom"/>
</dbReference>